<organism evidence="2 3">
    <name type="scientific">Cryptosporidium canis</name>
    <dbReference type="NCBI Taxonomy" id="195482"/>
    <lineage>
        <taxon>Eukaryota</taxon>
        <taxon>Sar</taxon>
        <taxon>Alveolata</taxon>
        <taxon>Apicomplexa</taxon>
        <taxon>Conoidasida</taxon>
        <taxon>Coccidia</taxon>
        <taxon>Eucoccidiorida</taxon>
        <taxon>Eimeriorina</taxon>
        <taxon>Cryptosporidiidae</taxon>
        <taxon>Cryptosporidium</taxon>
    </lineage>
</organism>
<gene>
    <name evidence="2" type="ORF">OJ252_3559</name>
</gene>
<feature type="region of interest" description="Disordered" evidence="1">
    <location>
        <begin position="361"/>
        <end position="388"/>
    </location>
</feature>
<comment type="caution">
    <text evidence="2">The sequence shown here is derived from an EMBL/GenBank/DDBJ whole genome shotgun (WGS) entry which is preliminary data.</text>
</comment>
<keyword evidence="3" id="KW-1185">Reference proteome</keyword>
<reference evidence="2" key="1">
    <citation type="submission" date="2022-10" db="EMBL/GenBank/DDBJ databases">
        <title>Adaptive evolution leads to modifications in subtelomeric GC content in a zoonotic Cryptosporidium species.</title>
        <authorList>
            <person name="Li J."/>
            <person name="Feng Y."/>
            <person name="Xiao L."/>
        </authorList>
    </citation>
    <scope>NUCLEOTIDE SEQUENCE</scope>
    <source>
        <strain evidence="2">25894</strain>
    </source>
</reference>
<evidence type="ECO:0000256" key="1">
    <source>
        <dbReference type="SAM" id="MobiDB-lite"/>
    </source>
</evidence>
<name>A0ABQ8P4Z6_9CRYT</name>
<proteinExistence type="predicted"/>
<evidence type="ECO:0000313" key="2">
    <source>
        <dbReference type="EMBL" id="KAJ1605142.1"/>
    </source>
</evidence>
<accession>A0ABQ8P4Z6</accession>
<feature type="region of interest" description="Disordered" evidence="1">
    <location>
        <begin position="200"/>
        <end position="229"/>
    </location>
</feature>
<feature type="compositionally biased region" description="Polar residues" evidence="1">
    <location>
        <begin position="361"/>
        <end position="371"/>
    </location>
</feature>
<protein>
    <submittedName>
        <fullName evidence="2">Uncharacterized protein</fullName>
    </submittedName>
</protein>
<dbReference type="Proteomes" id="UP001071777">
    <property type="component" value="Unassembled WGS sequence"/>
</dbReference>
<evidence type="ECO:0000313" key="3">
    <source>
        <dbReference type="Proteomes" id="UP001071777"/>
    </source>
</evidence>
<dbReference type="EMBL" id="JAPCXB010000194">
    <property type="protein sequence ID" value="KAJ1605142.1"/>
    <property type="molecule type" value="Genomic_DNA"/>
</dbReference>
<sequence length="1785" mass="202759">MRSISKLIYVLLDDRISIYSNSLIDRIVTSSENLARFGTIISRMDMESIRYVIPVLVKIMECNPEEVICNLFGDRGLQLSRLLYESSEKKVHFEYMLEFYLHILNTYPDEFRYLLVDKEELSLNILKGIERMTIFLAKSSKYSNSQNYQISRNWKLSKLGYMQHPGSIPAVGDFLMSDNHSDSNNMLSGEDAGERGMLMGVYSSGKNTSMRDESQTGSKSNGGGELEDERDLDGATAFGILRRDDDDSSLMKNLIVFFKGFMIHKDRAAVSRMTDGEIQEVRNDEELESERRCRGGCRRSEWLMEGESFEVVHKIIEWIIELLRNSIEIDLDSLALDCILQIFTREECRVHEERLDVESSSEFNSLKSNTTADDDSSDSPSQELETETNSRELVFNAKPIGIKSKRVTFKRIEEIPSKKKINVDKKLRVNACINEGAKNVGNTGIEKTRSCGRLCFHQIFVIKHGQYLLDILLELFDDYLRKFGLNHIRKRVGSSLSMSFYDHGYKYITENEQKIEELLYKILRGMNSISEGVAIQSCPRQVFALCWFMDFILNGFFSEELILKSRPPIPLHGSSSMDMVMNATGVEQPLEHVLISVSSRLDDDPGQSSQAELFNPTSHLSQQQIEIADQVISIIENICRLLYVKSGGDSNLEEYTSGDFYKVDIKKLWKLNGTIYSRDHLLQYFSNILQITQKLCGVKGLRLIQFLESTDKLFEFHSKVLKTREQNIISLIQLCLIQDIFDKNQSHELEIGDSFTKGKDSHASFVYNIFSIVLQIDKRVRDNMEDSDEVNDQIVQKAVSKIRLLINNKVGAQLILRWIKDPSIGNQEIYGIRTDILIRWIVHISRQLLDPLLSEREINSRLKYLNKERIRAALLLDESASSDTISIVISLLAFSHGYLPDQVTHFILRSINREEIRDFEYQEANEISEDIAHKIQNYGKPPVFGDYTGRNIPARVLLYYSSILLERSFKTDEGIAKPQRSTLQRDRIIVKIVSTLISTNIRRREWLLWHSRDFDKIGNFSESLCSLIQARGAIGSYQEQKKAEELIFKWMYDRNIDYSRYQVVSSSKSVSCFCPGLIEFSISPILERSILENVSFIKFEIKQLLSLSSVKISASGEYEVEEFTQNLNMYLNLFIFSIRSYLDGNLNQGMDDQLTVEEVTLPLKLFLNINRDDCDFRIKALIGHLTLRFISIFFVPRWRRSTSRELKSPEPPQLLASEALRALECFGQSSSRSNTSILLVLVNLMDELTRWVNDAFNMSNIDKFDMSTYLETLSSLILELGLKGSSISEMRANESSGDIVKFKVRQSLINLVQSDSTRLMLEKVFHYILVCRRRGNHLDASRPSLLIVVTILLISMFLSKFQVALNNDRFGSLIDLILAHPTLAYHMDKASRCGATTDFNLDESGHFCDLSHASSKKPANLCEHCFRFGLNSVSDEVKLITMISFIVSSLNQSQGQSQGQGQGQGQGHSQNRSISRSNLAGELYLQSISGVLSTGHRSSAVRYGYIGAILSEVYLSNDQIHSLSLIHNLYIQKFLVKEFISGVLNSDRILSEGASLSPCMAFHYSVLFSYLVFILKITPWWFNISDLVNLAFINRLGRIYKSLQGSAVLYDESDMVGEYLLGLTEILLKIMLEAAKRLADSGNAHLPGKLLILPPLLPKLSLLTGLSLALSLLSLTTLFADGDRNAVGSSGVMVKLIQDILKNQAAESIQEYNLTLVREHAGSGTGGKLKCVSDCEDSTGPGCLICFQSQTSRQMETGEKLADSYFIGQVLKLSTVEMFKRIVRS</sequence>